<feature type="transmembrane region" description="Helical" evidence="1">
    <location>
        <begin position="157"/>
        <end position="175"/>
    </location>
</feature>
<keyword evidence="3" id="KW-0808">Transferase</keyword>
<feature type="transmembrane region" description="Helical" evidence="1">
    <location>
        <begin position="267"/>
        <end position="290"/>
    </location>
</feature>
<dbReference type="EMBL" id="JBBDHD010000059">
    <property type="protein sequence ID" value="MFH7597710.1"/>
    <property type="molecule type" value="Genomic_DNA"/>
</dbReference>
<dbReference type="RefSeq" id="WP_395511442.1">
    <property type="nucleotide sequence ID" value="NZ_JBBDHD010000059.1"/>
</dbReference>
<feature type="transmembrane region" description="Helical" evidence="1">
    <location>
        <begin position="218"/>
        <end position="238"/>
    </location>
</feature>
<accession>A0ABW7PIB1</accession>
<reference evidence="3 4" key="1">
    <citation type="submission" date="2024-03" db="EMBL/GenBank/DDBJ databases">
        <title>Whole genome sequencing of Streptomyces racemochromogenes, to identify antimicrobial biosynthetic gene clusters.</title>
        <authorList>
            <person name="Suryawanshi P."/>
            <person name="Krishnaraj P.U."/>
            <person name="Arun Y.P."/>
            <person name="Suryawanshi M.P."/>
            <person name="Rakshit O."/>
        </authorList>
    </citation>
    <scope>NUCLEOTIDE SEQUENCE [LARGE SCALE GENOMIC DNA]</scope>
    <source>
        <strain evidence="3 4">AUDT626</strain>
    </source>
</reference>
<dbReference type="Pfam" id="PF01757">
    <property type="entry name" value="Acyl_transf_3"/>
    <property type="match status" value="1"/>
</dbReference>
<feature type="transmembrane region" description="Helical" evidence="1">
    <location>
        <begin position="341"/>
        <end position="362"/>
    </location>
</feature>
<protein>
    <submittedName>
        <fullName evidence="3">Acyltransferase</fullName>
        <ecNumber evidence="3">2.3.-.-</ecNumber>
    </submittedName>
</protein>
<dbReference type="PANTHER" id="PTHR23028">
    <property type="entry name" value="ACETYLTRANSFERASE"/>
    <property type="match status" value="1"/>
</dbReference>
<keyword evidence="1" id="KW-1133">Transmembrane helix</keyword>
<feature type="transmembrane region" description="Helical" evidence="1">
    <location>
        <begin position="32"/>
        <end position="52"/>
    </location>
</feature>
<sequence length="382" mass="40962">MSTAAVISRSEGAKTCGGADGRPVGLPSLTGLRWTAALMVFLYHVYVVEYFGGRAQGLVGAAFGAGNTGVSFFFVLSGFVLAWSTARTPTGRGIVRFWRRRFARVYPLHLVTAGAALLLLWLPGAGEKPSAGPVAANLALVQSWVPQVRYFQGLNPVSWSLAAEAFFYLAFPLLVRPLRRTGWRGSAVVAVVCLAVVMAVPAWMELSGLPDGTIWSNYFFPLYRLPEFVLGIACAELVRAGRWRGPGLTVAVAVTLGGYFLGSQTDYAFHAAACTVVGYTTLIAAAAQADLRGEPSPWRGRLSVRLGEVSFAFYMVHILVIRAGESLFGGHPKLGLTNGGPLVLAASFCVSLALAWALHVWVEVPGRRLLLRSRRRGTTSVS</sequence>
<keyword evidence="1" id="KW-0472">Membrane</keyword>
<dbReference type="GO" id="GO:0016746">
    <property type="term" value="F:acyltransferase activity"/>
    <property type="evidence" value="ECO:0007669"/>
    <property type="project" value="UniProtKB-KW"/>
</dbReference>
<evidence type="ECO:0000313" key="4">
    <source>
        <dbReference type="Proteomes" id="UP001610631"/>
    </source>
</evidence>
<evidence type="ECO:0000259" key="2">
    <source>
        <dbReference type="Pfam" id="PF01757"/>
    </source>
</evidence>
<keyword evidence="3" id="KW-0012">Acyltransferase</keyword>
<feature type="transmembrane region" description="Helical" evidence="1">
    <location>
        <begin position="302"/>
        <end position="321"/>
    </location>
</feature>
<dbReference type="InterPro" id="IPR002656">
    <property type="entry name" value="Acyl_transf_3_dom"/>
</dbReference>
<feature type="domain" description="Acyltransferase 3" evidence="2">
    <location>
        <begin position="28"/>
        <end position="359"/>
    </location>
</feature>
<dbReference type="PANTHER" id="PTHR23028:SF53">
    <property type="entry name" value="ACYL_TRANSF_3 DOMAIN-CONTAINING PROTEIN"/>
    <property type="match status" value="1"/>
</dbReference>
<proteinExistence type="predicted"/>
<comment type="caution">
    <text evidence="3">The sequence shown here is derived from an EMBL/GenBank/DDBJ whole genome shotgun (WGS) entry which is preliminary data.</text>
</comment>
<feature type="transmembrane region" description="Helical" evidence="1">
    <location>
        <begin position="105"/>
        <end position="122"/>
    </location>
</feature>
<organism evidence="3 4">
    <name type="scientific">Streptomyces racemochromogenes</name>
    <dbReference type="NCBI Taxonomy" id="67353"/>
    <lineage>
        <taxon>Bacteria</taxon>
        <taxon>Bacillati</taxon>
        <taxon>Actinomycetota</taxon>
        <taxon>Actinomycetes</taxon>
        <taxon>Kitasatosporales</taxon>
        <taxon>Streptomycetaceae</taxon>
        <taxon>Streptomyces</taxon>
    </lineage>
</organism>
<dbReference type="EC" id="2.3.-.-" evidence="3"/>
<evidence type="ECO:0000313" key="3">
    <source>
        <dbReference type="EMBL" id="MFH7597710.1"/>
    </source>
</evidence>
<dbReference type="InterPro" id="IPR050879">
    <property type="entry name" value="Acyltransferase_3"/>
</dbReference>
<gene>
    <name evidence="3" type="ORF">WDV06_21770</name>
</gene>
<evidence type="ECO:0000256" key="1">
    <source>
        <dbReference type="SAM" id="Phobius"/>
    </source>
</evidence>
<feature type="transmembrane region" description="Helical" evidence="1">
    <location>
        <begin position="245"/>
        <end position="261"/>
    </location>
</feature>
<keyword evidence="4" id="KW-1185">Reference proteome</keyword>
<dbReference type="Proteomes" id="UP001610631">
    <property type="component" value="Unassembled WGS sequence"/>
</dbReference>
<keyword evidence="1" id="KW-0812">Transmembrane</keyword>
<feature type="transmembrane region" description="Helical" evidence="1">
    <location>
        <begin position="187"/>
        <end position="206"/>
    </location>
</feature>
<feature type="transmembrane region" description="Helical" evidence="1">
    <location>
        <begin position="58"/>
        <end position="84"/>
    </location>
</feature>
<name>A0ABW7PIB1_9ACTN</name>